<comment type="catalytic activity">
    <reaction evidence="1">
        <text>ATP + protein L-histidine = ADP + protein N-phospho-L-histidine.</text>
        <dbReference type="EC" id="2.7.13.3"/>
    </reaction>
</comment>
<evidence type="ECO:0000256" key="5">
    <source>
        <dbReference type="ARBA" id="ARBA00022741"/>
    </source>
</evidence>
<evidence type="ECO:0000256" key="7">
    <source>
        <dbReference type="ARBA" id="ARBA00022840"/>
    </source>
</evidence>
<keyword evidence="3" id="KW-0597">Phosphoprotein</keyword>
<dbReference type="GO" id="GO:0016020">
    <property type="term" value="C:membrane"/>
    <property type="evidence" value="ECO:0007669"/>
    <property type="project" value="InterPro"/>
</dbReference>
<dbReference type="EC" id="2.7.13.3" evidence="2"/>
<dbReference type="PANTHER" id="PTHR24421">
    <property type="entry name" value="NITRATE/NITRITE SENSOR PROTEIN NARX-RELATED"/>
    <property type="match status" value="1"/>
</dbReference>
<accession>A0A7W3W2J9</accession>
<dbReference type="CDD" id="cd16917">
    <property type="entry name" value="HATPase_UhpB-NarQ-NarX-like"/>
    <property type="match status" value="1"/>
</dbReference>
<reference evidence="11 12" key="1">
    <citation type="submission" date="2020-08" db="EMBL/GenBank/DDBJ databases">
        <title>Amycolatopsis sp. nov. DR6-1 isolated from Dendrobium heterocarpum.</title>
        <authorList>
            <person name="Tedsree N."/>
            <person name="Kuncharoen N."/>
            <person name="Likhitwitayawuid K."/>
            <person name="Tanasupawat S."/>
        </authorList>
    </citation>
    <scope>NUCLEOTIDE SEQUENCE [LARGE SCALE GENOMIC DNA]</scope>
    <source>
        <strain evidence="11 12">DR6-1</strain>
    </source>
</reference>
<evidence type="ECO:0000313" key="11">
    <source>
        <dbReference type="EMBL" id="MBB1157162.1"/>
    </source>
</evidence>
<sequence>MTRLPLVLMRLLTPAAFVAILVTAQPAAEWERVPLAASAASGLAFGALDLRWPRAAGVLLSLAALFGAVVAVADPSLTGPSLVCLSLLVLSSLAAITPAEIITVAVAVGVAATAGGYLAGQPGGLVAGNALAVSVVVLLGLNRRQYRVQARHARDLLDQTRLTQEAVARGATLEERARLAREVHDIQAHSLSALSLHLQAAARLVAELPSPDEKLAACVRKAGQLAQEGLIETRRAVHALRGDPMALPELFGSLPDNASIQVTGEPRELPADVTLLLYRTVQEGLSNARKHAAGAPVSVELSYLDDAVTMTVVNRTGSGSGLPGAGYGLTGLRERAELVGGEVTAGPDGAGWRLSARIPA</sequence>
<evidence type="ECO:0000256" key="8">
    <source>
        <dbReference type="ARBA" id="ARBA00023012"/>
    </source>
</evidence>
<dbReference type="GO" id="GO:0005524">
    <property type="term" value="F:ATP binding"/>
    <property type="evidence" value="ECO:0007669"/>
    <property type="project" value="UniProtKB-KW"/>
</dbReference>
<dbReference type="SUPFAM" id="SSF55874">
    <property type="entry name" value="ATPase domain of HSP90 chaperone/DNA topoisomerase II/histidine kinase"/>
    <property type="match status" value="1"/>
</dbReference>
<evidence type="ECO:0000256" key="4">
    <source>
        <dbReference type="ARBA" id="ARBA00022679"/>
    </source>
</evidence>
<dbReference type="Gene3D" id="3.30.565.10">
    <property type="entry name" value="Histidine kinase-like ATPase, C-terminal domain"/>
    <property type="match status" value="1"/>
</dbReference>
<keyword evidence="12" id="KW-1185">Reference proteome</keyword>
<feature type="transmembrane region" description="Helical" evidence="9">
    <location>
        <begin position="85"/>
        <end position="112"/>
    </location>
</feature>
<gene>
    <name evidence="11" type="ORF">H4281_28795</name>
</gene>
<feature type="transmembrane region" description="Helical" evidence="9">
    <location>
        <begin position="55"/>
        <end position="73"/>
    </location>
</feature>
<dbReference type="Proteomes" id="UP000526734">
    <property type="component" value="Unassembled WGS sequence"/>
</dbReference>
<proteinExistence type="predicted"/>
<keyword evidence="9" id="KW-0812">Transmembrane</keyword>
<keyword evidence="9" id="KW-1133">Transmembrane helix</keyword>
<dbReference type="RefSeq" id="WP_182894039.1">
    <property type="nucleotide sequence ID" value="NZ_JACGZW010000010.1"/>
</dbReference>
<dbReference type="PANTHER" id="PTHR24421:SF10">
    <property type="entry name" value="NITRATE_NITRITE SENSOR PROTEIN NARQ"/>
    <property type="match status" value="1"/>
</dbReference>
<evidence type="ECO:0000259" key="10">
    <source>
        <dbReference type="Pfam" id="PF07730"/>
    </source>
</evidence>
<protein>
    <recommendedName>
        <fullName evidence="2">histidine kinase</fullName>
        <ecNumber evidence="2">2.7.13.3</ecNumber>
    </recommendedName>
</protein>
<evidence type="ECO:0000256" key="1">
    <source>
        <dbReference type="ARBA" id="ARBA00000085"/>
    </source>
</evidence>
<keyword evidence="4" id="KW-0808">Transferase</keyword>
<dbReference type="InterPro" id="IPR011712">
    <property type="entry name" value="Sig_transdc_His_kin_sub3_dim/P"/>
</dbReference>
<evidence type="ECO:0000256" key="9">
    <source>
        <dbReference type="SAM" id="Phobius"/>
    </source>
</evidence>
<evidence type="ECO:0000256" key="6">
    <source>
        <dbReference type="ARBA" id="ARBA00022777"/>
    </source>
</evidence>
<keyword evidence="8" id="KW-0902">Two-component regulatory system</keyword>
<dbReference type="Gene3D" id="1.20.5.1930">
    <property type="match status" value="1"/>
</dbReference>
<evidence type="ECO:0000313" key="12">
    <source>
        <dbReference type="Proteomes" id="UP000526734"/>
    </source>
</evidence>
<dbReference type="EMBL" id="JACGZW010000010">
    <property type="protein sequence ID" value="MBB1157162.1"/>
    <property type="molecule type" value="Genomic_DNA"/>
</dbReference>
<feature type="domain" description="Signal transduction histidine kinase subgroup 3 dimerisation and phosphoacceptor" evidence="10">
    <location>
        <begin position="175"/>
        <end position="242"/>
    </location>
</feature>
<dbReference type="GO" id="GO:0046983">
    <property type="term" value="F:protein dimerization activity"/>
    <property type="evidence" value="ECO:0007669"/>
    <property type="project" value="InterPro"/>
</dbReference>
<comment type="caution">
    <text evidence="11">The sequence shown here is derived from an EMBL/GenBank/DDBJ whole genome shotgun (WGS) entry which is preliminary data.</text>
</comment>
<dbReference type="AlphaFoldDB" id="A0A7W3W2J9"/>
<dbReference type="InterPro" id="IPR050482">
    <property type="entry name" value="Sensor_HK_TwoCompSys"/>
</dbReference>
<evidence type="ECO:0000256" key="2">
    <source>
        <dbReference type="ARBA" id="ARBA00012438"/>
    </source>
</evidence>
<feature type="transmembrane region" description="Helical" evidence="9">
    <location>
        <begin position="124"/>
        <end position="141"/>
    </location>
</feature>
<dbReference type="GO" id="GO:0000155">
    <property type="term" value="F:phosphorelay sensor kinase activity"/>
    <property type="evidence" value="ECO:0007669"/>
    <property type="project" value="InterPro"/>
</dbReference>
<keyword evidence="9" id="KW-0472">Membrane</keyword>
<keyword evidence="7" id="KW-0067">ATP-binding</keyword>
<dbReference type="Pfam" id="PF07730">
    <property type="entry name" value="HisKA_3"/>
    <property type="match status" value="1"/>
</dbReference>
<organism evidence="11 12">
    <name type="scientific">Amycolatopsis dendrobii</name>
    <dbReference type="NCBI Taxonomy" id="2760662"/>
    <lineage>
        <taxon>Bacteria</taxon>
        <taxon>Bacillati</taxon>
        <taxon>Actinomycetota</taxon>
        <taxon>Actinomycetes</taxon>
        <taxon>Pseudonocardiales</taxon>
        <taxon>Pseudonocardiaceae</taxon>
        <taxon>Amycolatopsis</taxon>
    </lineage>
</organism>
<dbReference type="InterPro" id="IPR036890">
    <property type="entry name" value="HATPase_C_sf"/>
</dbReference>
<keyword evidence="5" id="KW-0547">Nucleotide-binding</keyword>
<name>A0A7W3W2J9_9PSEU</name>
<evidence type="ECO:0000256" key="3">
    <source>
        <dbReference type="ARBA" id="ARBA00022553"/>
    </source>
</evidence>
<keyword evidence="6 11" id="KW-0418">Kinase</keyword>